<accession>L8P839</accession>
<protein>
    <submittedName>
        <fullName evidence="2">Uncharacterized protein</fullName>
    </submittedName>
</protein>
<sequence length="74" mass="7735">MPTTQPQWLRPKTRIQGVVGAQADEAGVAVVDDRVQGLPARPPGAHPGSFGRVVRQAEGPGPSRATQSGTRPRA</sequence>
<dbReference type="AlphaFoldDB" id="L8P839"/>
<name>L8P839_STRVR</name>
<proteinExistence type="predicted"/>
<evidence type="ECO:0000313" key="2">
    <source>
        <dbReference type="EMBL" id="ELS52334.1"/>
    </source>
</evidence>
<feature type="region of interest" description="Disordered" evidence="1">
    <location>
        <begin position="38"/>
        <end position="74"/>
    </location>
</feature>
<comment type="caution">
    <text evidence="2">The sequence shown here is derived from an EMBL/GenBank/DDBJ whole genome shotgun (WGS) entry which is preliminary data.</text>
</comment>
<evidence type="ECO:0000256" key="1">
    <source>
        <dbReference type="SAM" id="MobiDB-lite"/>
    </source>
</evidence>
<feature type="compositionally biased region" description="Polar residues" evidence="1">
    <location>
        <begin position="64"/>
        <end position="74"/>
    </location>
</feature>
<organism evidence="2 3">
    <name type="scientific">Streptomyces viridochromogenes Tue57</name>
    <dbReference type="NCBI Taxonomy" id="1160705"/>
    <lineage>
        <taxon>Bacteria</taxon>
        <taxon>Bacillati</taxon>
        <taxon>Actinomycetota</taxon>
        <taxon>Actinomycetes</taxon>
        <taxon>Kitasatosporales</taxon>
        <taxon>Streptomycetaceae</taxon>
        <taxon>Streptomyces</taxon>
    </lineage>
</organism>
<dbReference type="PATRIC" id="fig|1160705.3.peg.6634"/>
<dbReference type="EMBL" id="AMLP01000211">
    <property type="protein sequence ID" value="ELS52334.1"/>
    <property type="molecule type" value="Genomic_DNA"/>
</dbReference>
<dbReference type="Proteomes" id="UP000011205">
    <property type="component" value="Unassembled WGS sequence"/>
</dbReference>
<evidence type="ECO:0000313" key="3">
    <source>
        <dbReference type="Proteomes" id="UP000011205"/>
    </source>
</evidence>
<reference evidence="2 3" key="1">
    <citation type="journal article" date="2013" name="Genome Announc.">
        <title>Draft Genome Sequence of Streptomyces viridochromogenes Strain Tu57, Producer of Avilamycin.</title>
        <authorList>
            <person name="Gruning B.A."/>
            <person name="Erxleben A."/>
            <person name="Hahnlein A."/>
            <person name="Gunther S."/>
        </authorList>
    </citation>
    <scope>NUCLEOTIDE SEQUENCE [LARGE SCALE GENOMIC DNA]</scope>
    <source>
        <strain evidence="2 3">Tue57</strain>
    </source>
</reference>
<gene>
    <name evidence="2" type="ORF">STVIR_6716</name>
</gene>